<dbReference type="OrthoDB" id="6152455at2759"/>
<comment type="subcellular location">
    <subcellularLocation>
        <location evidence="1">Membrane</location>
        <topology evidence="1">Multi-pass membrane protein</topology>
    </subcellularLocation>
</comment>
<dbReference type="PANTHER" id="PTHR10671">
    <property type="entry name" value="EPITHELIAL MEMBRANE PROTEIN-RELATED"/>
    <property type="match status" value="1"/>
</dbReference>
<keyword evidence="3 5" id="KW-1133">Transmembrane helix</keyword>
<feature type="transmembrane region" description="Helical" evidence="5">
    <location>
        <begin position="138"/>
        <end position="159"/>
    </location>
</feature>
<accession>A0A8B6E2K6</accession>
<feature type="transmembrane region" description="Helical" evidence="5">
    <location>
        <begin position="103"/>
        <end position="126"/>
    </location>
</feature>
<evidence type="ECO:0000256" key="5">
    <source>
        <dbReference type="SAM" id="Phobius"/>
    </source>
</evidence>
<gene>
    <name evidence="6" type="ORF">MGAL_10B021246</name>
</gene>
<dbReference type="PANTHER" id="PTHR10671:SF108">
    <property type="entry name" value="CLAUDIN FAMILY PROTEIN-RELATED"/>
    <property type="match status" value="1"/>
</dbReference>
<dbReference type="InterPro" id="IPR050579">
    <property type="entry name" value="PMP-22/EMP/MP20-like"/>
</dbReference>
<feature type="transmembrane region" description="Helical" evidence="5">
    <location>
        <begin position="79"/>
        <end position="97"/>
    </location>
</feature>
<keyword evidence="7" id="KW-1185">Reference proteome</keyword>
<evidence type="ECO:0000313" key="6">
    <source>
        <dbReference type="EMBL" id="VDI27739.1"/>
    </source>
</evidence>
<comment type="caution">
    <text evidence="6">The sequence shown here is derived from an EMBL/GenBank/DDBJ whole genome shotgun (WGS) entry which is preliminary data.</text>
</comment>
<evidence type="ECO:0000256" key="1">
    <source>
        <dbReference type="ARBA" id="ARBA00004141"/>
    </source>
</evidence>
<evidence type="ECO:0000256" key="3">
    <source>
        <dbReference type="ARBA" id="ARBA00022989"/>
    </source>
</evidence>
<evidence type="ECO:0000256" key="2">
    <source>
        <dbReference type="ARBA" id="ARBA00022692"/>
    </source>
</evidence>
<dbReference type="Proteomes" id="UP000596742">
    <property type="component" value="Unassembled WGS sequence"/>
</dbReference>
<sequence>MEVEGLTFVGCLLTIAATVFDLIGFAVPYWYRYRVSGLIEYHGGLWSSCIKSLITTACTSQLDNNLESWFEVVQAMETLGFLCLMAASIVVILKIYVLKDQLFLKWIAVGCLAAAATLILIGVCIYGGKSRSIEKENLHFGFALVIIAAIVAIVASVLFCADKHVGLLINKYL</sequence>
<keyword evidence="2 5" id="KW-0812">Transmembrane</keyword>
<feature type="transmembrane region" description="Helical" evidence="5">
    <location>
        <begin position="6"/>
        <end position="31"/>
    </location>
</feature>
<evidence type="ECO:0000256" key="4">
    <source>
        <dbReference type="ARBA" id="ARBA00023136"/>
    </source>
</evidence>
<proteinExistence type="predicted"/>
<dbReference type="AlphaFoldDB" id="A0A8B6E2K6"/>
<organism evidence="6 7">
    <name type="scientific">Mytilus galloprovincialis</name>
    <name type="common">Mediterranean mussel</name>
    <dbReference type="NCBI Taxonomy" id="29158"/>
    <lineage>
        <taxon>Eukaryota</taxon>
        <taxon>Metazoa</taxon>
        <taxon>Spiralia</taxon>
        <taxon>Lophotrochozoa</taxon>
        <taxon>Mollusca</taxon>
        <taxon>Bivalvia</taxon>
        <taxon>Autobranchia</taxon>
        <taxon>Pteriomorphia</taxon>
        <taxon>Mytilida</taxon>
        <taxon>Mytiloidea</taxon>
        <taxon>Mytilidae</taxon>
        <taxon>Mytilinae</taxon>
        <taxon>Mytilus</taxon>
    </lineage>
</organism>
<evidence type="ECO:0000313" key="7">
    <source>
        <dbReference type="Proteomes" id="UP000596742"/>
    </source>
</evidence>
<name>A0A8B6E2K6_MYTGA</name>
<dbReference type="EMBL" id="UYJE01004400">
    <property type="protein sequence ID" value="VDI27739.1"/>
    <property type="molecule type" value="Genomic_DNA"/>
</dbReference>
<keyword evidence="4 5" id="KW-0472">Membrane</keyword>
<protein>
    <submittedName>
        <fullName evidence="6">Uncharacterized protein</fullName>
    </submittedName>
</protein>
<dbReference type="GO" id="GO:0005886">
    <property type="term" value="C:plasma membrane"/>
    <property type="evidence" value="ECO:0007669"/>
    <property type="project" value="TreeGrafter"/>
</dbReference>
<reference evidence="6" key="1">
    <citation type="submission" date="2018-11" db="EMBL/GenBank/DDBJ databases">
        <authorList>
            <person name="Alioto T."/>
            <person name="Alioto T."/>
        </authorList>
    </citation>
    <scope>NUCLEOTIDE SEQUENCE</scope>
</reference>
<dbReference type="Gene3D" id="1.20.140.150">
    <property type="match status" value="1"/>
</dbReference>